<proteinExistence type="predicted"/>
<dbReference type="EMBL" id="CM010724">
    <property type="protein sequence ID" value="RZC81432.1"/>
    <property type="molecule type" value="Genomic_DNA"/>
</dbReference>
<feature type="region of interest" description="Disordered" evidence="1">
    <location>
        <begin position="54"/>
        <end position="86"/>
    </location>
</feature>
<accession>A0A4Y7L9S2</accession>
<sequence>MLIYCGCGDFEGTVWTNSNLFCGPGYVNHENQHGWKVEFCARVQAMSYLEMQDAMQSNQEKERKQKHQSSDKNIALAASFEATSHP</sequence>
<name>A0A4Y7L9S2_PAPSO</name>
<gene>
    <name evidence="2" type="ORF">C5167_044000</name>
</gene>
<evidence type="ECO:0000313" key="3">
    <source>
        <dbReference type="Proteomes" id="UP000316621"/>
    </source>
</evidence>
<keyword evidence="3" id="KW-1185">Reference proteome</keyword>
<protein>
    <submittedName>
        <fullName evidence="2">Uncharacterized protein</fullName>
    </submittedName>
</protein>
<dbReference type="AlphaFoldDB" id="A0A4Y7L9S2"/>
<dbReference type="Proteomes" id="UP000316621">
    <property type="component" value="Chromosome 10"/>
</dbReference>
<reference evidence="2 3" key="1">
    <citation type="journal article" date="2018" name="Science">
        <title>The opium poppy genome and morphinan production.</title>
        <authorList>
            <person name="Guo L."/>
            <person name="Winzer T."/>
            <person name="Yang X."/>
            <person name="Li Y."/>
            <person name="Ning Z."/>
            <person name="He Z."/>
            <person name="Teodor R."/>
            <person name="Lu Y."/>
            <person name="Bowser T.A."/>
            <person name="Graham I.A."/>
            <person name="Ye K."/>
        </authorList>
    </citation>
    <scope>NUCLEOTIDE SEQUENCE [LARGE SCALE GENOMIC DNA]</scope>
    <source>
        <strain evidence="3">cv. HN1</strain>
        <tissue evidence="2">Leaves</tissue>
    </source>
</reference>
<dbReference type="Gramene" id="RZC81432">
    <property type="protein sequence ID" value="RZC81432"/>
    <property type="gene ID" value="C5167_044000"/>
</dbReference>
<evidence type="ECO:0000256" key="1">
    <source>
        <dbReference type="SAM" id="MobiDB-lite"/>
    </source>
</evidence>
<evidence type="ECO:0000313" key="2">
    <source>
        <dbReference type="EMBL" id="RZC81432.1"/>
    </source>
</evidence>
<organism evidence="2 3">
    <name type="scientific">Papaver somniferum</name>
    <name type="common">Opium poppy</name>
    <dbReference type="NCBI Taxonomy" id="3469"/>
    <lineage>
        <taxon>Eukaryota</taxon>
        <taxon>Viridiplantae</taxon>
        <taxon>Streptophyta</taxon>
        <taxon>Embryophyta</taxon>
        <taxon>Tracheophyta</taxon>
        <taxon>Spermatophyta</taxon>
        <taxon>Magnoliopsida</taxon>
        <taxon>Ranunculales</taxon>
        <taxon>Papaveraceae</taxon>
        <taxon>Papaveroideae</taxon>
        <taxon>Papaver</taxon>
    </lineage>
</organism>